<evidence type="ECO:0000313" key="7">
    <source>
        <dbReference type="Proteomes" id="UP000681967"/>
    </source>
</evidence>
<evidence type="ECO:0000256" key="1">
    <source>
        <dbReference type="SAM" id="MobiDB-lite"/>
    </source>
</evidence>
<feature type="non-terminal residue" evidence="6">
    <location>
        <position position="1"/>
    </location>
</feature>
<protein>
    <submittedName>
        <fullName evidence="6">Uncharacterized protein</fullName>
    </submittedName>
</protein>
<dbReference type="EMBL" id="CAJOBJ010021170">
    <property type="protein sequence ID" value="CAF4215623.1"/>
    <property type="molecule type" value="Genomic_DNA"/>
</dbReference>
<evidence type="ECO:0000313" key="4">
    <source>
        <dbReference type="EMBL" id="CAF4222554.1"/>
    </source>
</evidence>
<evidence type="ECO:0000313" key="3">
    <source>
        <dbReference type="EMBL" id="CAF4215623.1"/>
    </source>
</evidence>
<reference evidence="6" key="1">
    <citation type="submission" date="2021-02" db="EMBL/GenBank/DDBJ databases">
        <authorList>
            <person name="Nowell W R."/>
        </authorList>
    </citation>
    <scope>NUCLEOTIDE SEQUENCE</scope>
</reference>
<gene>
    <name evidence="5" type="ORF">BYL167_LOCUS78098</name>
    <name evidence="6" type="ORF">BYL167_LOCUS78191</name>
    <name evidence="3" type="ORF">GIL414_LOCUS22164</name>
    <name evidence="4" type="ORF">GIL414_LOCUS22470</name>
    <name evidence="2" type="ORF">SMN809_LOCUS21870</name>
</gene>
<proteinExistence type="predicted"/>
<dbReference type="EMBL" id="CAJOBH010286568">
    <property type="protein sequence ID" value="CAF5175935.1"/>
    <property type="molecule type" value="Genomic_DNA"/>
</dbReference>
<evidence type="ECO:0000313" key="6">
    <source>
        <dbReference type="EMBL" id="CAF5175935.1"/>
    </source>
</evidence>
<dbReference type="Proteomes" id="UP000681720">
    <property type="component" value="Unassembled WGS sequence"/>
</dbReference>
<dbReference type="Proteomes" id="UP000676336">
    <property type="component" value="Unassembled WGS sequence"/>
</dbReference>
<evidence type="ECO:0000313" key="2">
    <source>
        <dbReference type="EMBL" id="CAF4200582.1"/>
    </source>
</evidence>
<feature type="compositionally biased region" description="Low complexity" evidence="1">
    <location>
        <begin position="57"/>
        <end position="67"/>
    </location>
</feature>
<name>A0A8S3H5H1_9BILA</name>
<accession>A0A8S3H5H1</accession>
<evidence type="ECO:0000313" key="5">
    <source>
        <dbReference type="EMBL" id="CAF5175356.1"/>
    </source>
</evidence>
<feature type="region of interest" description="Disordered" evidence="1">
    <location>
        <begin position="54"/>
        <end position="93"/>
    </location>
</feature>
<dbReference type="Proteomes" id="UP000681967">
    <property type="component" value="Unassembled WGS sequence"/>
</dbReference>
<feature type="compositionally biased region" description="Polar residues" evidence="1">
    <location>
        <begin position="81"/>
        <end position="93"/>
    </location>
</feature>
<organism evidence="6 7">
    <name type="scientific">Rotaria magnacalcarata</name>
    <dbReference type="NCBI Taxonomy" id="392030"/>
    <lineage>
        <taxon>Eukaryota</taxon>
        <taxon>Metazoa</taxon>
        <taxon>Spiralia</taxon>
        <taxon>Gnathifera</taxon>
        <taxon>Rotifera</taxon>
        <taxon>Eurotatoria</taxon>
        <taxon>Bdelloidea</taxon>
        <taxon>Philodinida</taxon>
        <taxon>Philodinidae</taxon>
        <taxon>Rotaria</taxon>
    </lineage>
</organism>
<comment type="caution">
    <text evidence="6">The sequence shown here is derived from an EMBL/GenBank/DDBJ whole genome shotgun (WGS) entry which is preliminary data.</text>
</comment>
<sequence length="93" mass="10333">MRGNKDDVIRCLTEVYSVLEGVPPRGPYRYYDPSTYNGFSISDYGGYADNHQHLRGNNPYAQPQGYPQYGGGYNPLLAQNGPVTTTQVTIPTE</sequence>
<dbReference type="AlphaFoldDB" id="A0A8S3H5H1"/>
<dbReference type="EMBL" id="CAJOBJ010022268">
    <property type="protein sequence ID" value="CAF4222554.1"/>
    <property type="molecule type" value="Genomic_DNA"/>
</dbReference>
<dbReference type="EMBL" id="CAJOBH010286070">
    <property type="protein sequence ID" value="CAF5175356.1"/>
    <property type="molecule type" value="Genomic_DNA"/>
</dbReference>
<dbReference type="EMBL" id="CAJOBI010018453">
    <property type="protein sequence ID" value="CAF4200582.1"/>
    <property type="molecule type" value="Genomic_DNA"/>
</dbReference>